<proteinExistence type="predicted"/>
<feature type="transmembrane region" description="Helical" evidence="5">
    <location>
        <begin position="383"/>
        <end position="406"/>
    </location>
</feature>
<dbReference type="PANTHER" id="PTHR24064">
    <property type="entry name" value="SOLUTE CARRIER FAMILY 22 MEMBER"/>
    <property type="match status" value="1"/>
</dbReference>
<feature type="transmembrane region" description="Helical" evidence="5">
    <location>
        <begin position="214"/>
        <end position="235"/>
    </location>
</feature>
<keyword evidence="8" id="KW-1185">Reference proteome</keyword>
<dbReference type="PROSITE" id="PS00216">
    <property type="entry name" value="SUGAR_TRANSPORT_1"/>
    <property type="match status" value="1"/>
</dbReference>
<keyword evidence="3 5" id="KW-1133">Transmembrane helix</keyword>
<dbReference type="Proteomes" id="UP001153712">
    <property type="component" value="Chromosome 15"/>
</dbReference>
<organism evidence="7 8">
    <name type="scientific">Phyllotreta striolata</name>
    <name type="common">Striped flea beetle</name>
    <name type="synonym">Crioceris striolata</name>
    <dbReference type="NCBI Taxonomy" id="444603"/>
    <lineage>
        <taxon>Eukaryota</taxon>
        <taxon>Metazoa</taxon>
        <taxon>Ecdysozoa</taxon>
        <taxon>Arthropoda</taxon>
        <taxon>Hexapoda</taxon>
        <taxon>Insecta</taxon>
        <taxon>Pterygota</taxon>
        <taxon>Neoptera</taxon>
        <taxon>Endopterygota</taxon>
        <taxon>Coleoptera</taxon>
        <taxon>Polyphaga</taxon>
        <taxon>Cucujiformia</taxon>
        <taxon>Chrysomeloidea</taxon>
        <taxon>Chrysomelidae</taxon>
        <taxon>Galerucinae</taxon>
        <taxon>Alticini</taxon>
        <taxon>Phyllotreta</taxon>
    </lineage>
</organism>
<evidence type="ECO:0000256" key="4">
    <source>
        <dbReference type="ARBA" id="ARBA00023136"/>
    </source>
</evidence>
<dbReference type="SUPFAM" id="SSF103473">
    <property type="entry name" value="MFS general substrate transporter"/>
    <property type="match status" value="1"/>
</dbReference>
<evidence type="ECO:0000256" key="2">
    <source>
        <dbReference type="ARBA" id="ARBA00022692"/>
    </source>
</evidence>
<accession>A0A9N9TPY3</accession>
<reference evidence="7" key="1">
    <citation type="submission" date="2022-01" db="EMBL/GenBank/DDBJ databases">
        <authorList>
            <person name="King R."/>
        </authorList>
    </citation>
    <scope>NUCLEOTIDE SEQUENCE</scope>
</reference>
<dbReference type="InterPro" id="IPR036259">
    <property type="entry name" value="MFS_trans_sf"/>
</dbReference>
<dbReference type="Pfam" id="PF00083">
    <property type="entry name" value="Sugar_tr"/>
    <property type="match status" value="1"/>
</dbReference>
<protein>
    <recommendedName>
        <fullName evidence="6">Major facilitator superfamily (MFS) profile domain-containing protein</fullName>
    </recommendedName>
</protein>
<keyword evidence="2 5" id="KW-0812">Transmembrane</keyword>
<evidence type="ECO:0000256" key="5">
    <source>
        <dbReference type="SAM" id="Phobius"/>
    </source>
</evidence>
<dbReference type="InterPro" id="IPR005828">
    <property type="entry name" value="MFS_sugar_transport-like"/>
</dbReference>
<name>A0A9N9TPY3_PHYSR</name>
<dbReference type="GO" id="GO:0022857">
    <property type="term" value="F:transmembrane transporter activity"/>
    <property type="evidence" value="ECO:0007669"/>
    <property type="project" value="InterPro"/>
</dbReference>
<dbReference type="PROSITE" id="PS50850">
    <property type="entry name" value="MFS"/>
    <property type="match status" value="1"/>
</dbReference>
<evidence type="ECO:0000256" key="3">
    <source>
        <dbReference type="ARBA" id="ARBA00022989"/>
    </source>
</evidence>
<feature type="domain" description="Major facilitator superfamily (MFS) profile" evidence="6">
    <location>
        <begin position="114"/>
        <end position="528"/>
    </location>
</feature>
<feature type="transmembrane region" description="Helical" evidence="5">
    <location>
        <begin position="45"/>
        <end position="64"/>
    </location>
</feature>
<keyword evidence="4 5" id="KW-0472">Membrane</keyword>
<feature type="transmembrane region" description="Helical" evidence="5">
    <location>
        <begin position="247"/>
        <end position="265"/>
    </location>
</feature>
<feature type="transmembrane region" description="Helical" evidence="5">
    <location>
        <begin position="271"/>
        <end position="289"/>
    </location>
</feature>
<sequence length="561" mass="62395">MRIKCLKWFCSRSICTLPDGAKKKHDPEDDDAISKAIGEFGKWQLLLTFALSLFNIPCTFHIFAPTFHVGERRSFWCARPEAFRNMSVAEWTNCSGQSERDSCAMYDVTGYDRTTLCSANGSTMSTVKCTGWEFDGVGSSIISDFGLVCDRSGLPNLAEMMFLAGVAMGGLASGIMSDKYGRKRTLMISVTFQTILGTLIAFSPWFLFYAIVRAMLGFISVSVVFSGFVLSIELVGGEWRTVTGISYLFPVSISYVTISGIGWLLRNWRHFQLAISLPGFIYFTLWWVLPESPRWLLAMGRTKEVLVICERAAKFNKKKLPPNLDKQIRPETNAGPVEDVSVFDLFKTAPMRKRTFCQFVIWFSVYLVYYGLVLNLGNIGGNLYVNSALQGIVEVPAVAISIYILLKKGRRWPSSLSMIISGIACVLTLPIYFIDSNLQWVITSLTMISKFCISSSNVIIPVYAAELYPTTIRNIGVGAANVTAGIALMLVPYLWLLADFHRSLPMLVLALCGILGGLCVLLLPETKGAKLSSSIKEDEETRRMSLAEVRPNRKINNNCSI</sequence>
<comment type="subcellular location">
    <subcellularLocation>
        <location evidence="1">Membrane</location>
        <topology evidence="1">Multi-pass membrane protein</topology>
    </subcellularLocation>
</comment>
<gene>
    <name evidence="7" type="ORF">PHYEVI_LOCUS4480</name>
</gene>
<feature type="transmembrane region" description="Helical" evidence="5">
    <location>
        <begin position="356"/>
        <end position="377"/>
    </location>
</feature>
<dbReference type="InterPro" id="IPR005829">
    <property type="entry name" value="Sugar_transporter_CS"/>
</dbReference>
<feature type="transmembrane region" description="Helical" evidence="5">
    <location>
        <begin position="157"/>
        <end position="176"/>
    </location>
</feature>
<feature type="transmembrane region" description="Helical" evidence="5">
    <location>
        <begin position="504"/>
        <end position="523"/>
    </location>
</feature>
<evidence type="ECO:0000256" key="1">
    <source>
        <dbReference type="ARBA" id="ARBA00004141"/>
    </source>
</evidence>
<evidence type="ECO:0000313" key="7">
    <source>
        <dbReference type="EMBL" id="CAG9858089.1"/>
    </source>
</evidence>
<dbReference type="AlphaFoldDB" id="A0A9N9TPY3"/>
<dbReference type="Gene3D" id="1.20.1250.20">
    <property type="entry name" value="MFS general substrate transporter like domains"/>
    <property type="match status" value="1"/>
</dbReference>
<evidence type="ECO:0000259" key="6">
    <source>
        <dbReference type="PROSITE" id="PS50850"/>
    </source>
</evidence>
<dbReference type="InterPro" id="IPR020846">
    <property type="entry name" value="MFS_dom"/>
</dbReference>
<dbReference type="EMBL" id="OU900108">
    <property type="protein sequence ID" value="CAG9858089.1"/>
    <property type="molecule type" value="Genomic_DNA"/>
</dbReference>
<dbReference type="GO" id="GO:0016020">
    <property type="term" value="C:membrane"/>
    <property type="evidence" value="ECO:0007669"/>
    <property type="project" value="UniProtKB-SubCell"/>
</dbReference>
<evidence type="ECO:0000313" key="8">
    <source>
        <dbReference type="Proteomes" id="UP001153712"/>
    </source>
</evidence>
<feature type="transmembrane region" description="Helical" evidence="5">
    <location>
        <begin position="418"/>
        <end position="434"/>
    </location>
</feature>
<feature type="transmembrane region" description="Helical" evidence="5">
    <location>
        <begin position="188"/>
        <end position="208"/>
    </location>
</feature>
<feature type="transmembrane region" description="Helical" evidence="5">
    <location>
        <begin position="440"/>
        <end position="463"/>
    </location>
</feature>
<feature type="transmembrane region" description="Helical" evidence="5">
    <location>
        <begin position="475"/>
        <end position="498"/>
    </location>
</feature>
<dbReference type="OrthoDB" id="3936150at2759"/>
<dbReference type="CDD" id="cd17317">
    <property type="entry name" value="MFS_SLC22"/>
    <property type="match status" value="1"/>
</dbReference>